<evidence type="ECO:0000256" key="4">
    <source>
        <dbReference type="ARBA" id="ARBA00022692"/>
    </source>
</evidence>
<evidence type="ECO:0000256" key="5">
    <source>
        <dbReference type="ARBA" id="ARBA00022989"/>
    </source>
</evidence>
<keyword evidence="2 9" id="KW-0813">Transport</keyword>
<feature type="transmembrane region" description="Helical" evidence="9">
    <location>
        <begin position="66"/>
        <end position="92"/>
    </location>
</feature>
<dbReference type="GO" id="GO:0005886">
    <property type="term" value="C:plasma membrane"/>
    <property type="evidence" value="ECO:0007669"/>
    <property type="project" value="UniProtKB-SubCell"/>
</dbReference>
<evidence type="ECO:0000256" key="2">
    <source>
        <dbReference type="ARBA" id="ARBA00022448"/>
    </source>
</evidence>
<keyword evidence="5 9" id="KW-1133">Transmembrane helix</keyword>
<dbReference type="GeneID" id="95328542"/>
<accession>A0A2A3YK38</accession>
<organism evidence="11 12">
    <name type="scientific">Brachybacterium alimentarium</name>
    <dbReference type="NCBI Taxonomy" id="47845"/>
    <lineage>
        <taxon>Bacteria</taxon>
        <taxon>Bacillati</taxon>
        <taxon>Actinomycetota</taxon>
        <taxon>Actinomycetes</taxon>
        <taxon>Micrococcales</taxon>
        <taxon>Dermabacteraceae</taxon>
        <taxon>Brachybacterium</taxon>
    </lineage>
</organism>
<dbReference type="Proteomes" id="UP000218598">
    <property type="component" value="Unassembled WGS sequence"/>
</dbReference>
<evidence type="ECO:0000256" key="8">
    <source>
        <dbReference type="ARBA" id="ARBA00023303"/>
    </source>
</evidence>
<comment type="subunit">
    <text evidence="9">Homopentamer.</text>
</comment>
<dbReference type="EMBL" id="NRGR01000013">
    <property type="protein sequence ID" value="PCC39651.1"/>
    <property type="molecule type" value="Genomic_DNA"/>
</dbReference>
<dbReference type="AlphaFoldDB" id="A0A2A3YK38"/>
<evidence type="ECO:0000256" key="1">
    <source>
        <dbReference type="ARBA" id="ARBA00004141"/>
    </source>
</evidence>
<keyword evidence="6 9" id="KW-0406">Ion transport</keyword>
<dbReference type="Gene3D" id="1.10.1200.120">
    <property type="entry name" value="Large-conductance mechanosensitive channel, MscL, domain 1"/>
    <property type="match status" value="1"/>
</dbReference>
<evidence type="ECO:0000313" key="12">
    <source>
        <dbReference type="Proteomes" id="UP000218598"/>
    </source>
</evidence>
<sequence>MKGFKEFIMQGNVIDLAVGVVIGSAFTALITAFVENMIQPVINVFGGNNVDGLAFKITNESTKVDIGAILSAVIAFLITAAVVYFVFVLPISAARKMDRRRRGLPEEEESAVSEDILLLTEIRDALAPQHAAGAAPLQDGSTAPQDGTTPPQQGGATPPQV</sequence>
<keyword evidence="8 9" id="KW-0407">Ion channel</keyword>
<evidence type="ECO:0000256" key="3">
    <source>
        <dbReference type="ARBA" id="ARBA00022475"/>
    </source>
</evidence>
<dbReference type="GO" id="GO:0008381">
    <property type="term" value="F:mechanosensitive monoatomic ion channel activity"/>
    <property type="evidence" value="ECO:0007669"/>
    <property type="project" value="UniProtKB-UniRule"/>
</dbReference>
<dbReference type="SUPFAM" id="SSF81330">
    <property type="entry name" value="Gated mechanosensitive channel"/>
    <property type="match status" value="1"/>
</dbReference>
<dbReference type="NCBIfam" id="TIGR00220">
    <property type="entry name" value="mscL"/>
    <property type="match status" value="1"/>
</dbReference>
<dbReference type="PANTHER" id="PTHR30266">
    <property type="entry name" value="MECHANOSENSITIVE CHANNEL MSCL"/>
    <property type="match status" value="1"/>
</dbReference>
<dbReference type="OrthoDB" id="9810350at2"/>
<proteinExistence type="inferred from homology"/>
<name>A0A2A3YK38_9MICO</name>
<gene>
    <name evidence="9" type="primary">mscL</name>
    <name evidence="11" type="ORF">CIK66_08035</name>
</gene>
<keyword evidence="3 9" id="KW-1003">Cell membrane</keyword>
<keyword evidence="12" id="KW-1185">Reference proteome</keyword>
<keyword evidence="7 9" id="KW-0472">Membrane</keyword>
<dbReference type="InterPro" id="IPR036019">
    <property type="entry name" value="MscL_channel"/>
</dbReference>
<dbReference type="InterPro" id="IPR001185">
    <property type="entry name" value="MS_channel"/>
</dbReference>
<evidence type="ECO:0000256" key="9">
    <source>
        <dbReference type="HAMAP-Rule" id="MF_00115"/>
    </source>
</evidence>
<dbReference type="HAMAP" id="MF_00115">
    <property type="entry name" value="MscL"/>
    <property type="match status" value="1"/>
</dbReference>
<evidence type="ECO:0000313" key="11">
    <source>
        <dbReference type="EMBL" id="PCC39651.1"/>
    </source>
</evidence>
<reference evidence="11 12" key="1">
    <citation type="journal article" date="2017" name="Elife">
        <title>Extensive horizontal gene transfer in cheese-associated bacteria.</title>
        <authorList>
            <person name="Bonham K.S."/>
            <person name="Wolfe B.E."/>
            <person name="Dutton R.J."/>
        </authorList>
    </citation>
    <scope>NUCLEOTIDE SEQUENCE [LARGE SCALE GENOMIC DNA]</scope>
    <source>
        <strain evidence="11 12">341_9</strain>
    </source>
</reference>
<feature type="transmembrane region" description="Helical" evidence="9">
    <location>
        <begin position="12"/>
        <end position="34"/>
    </location>
</feature>
<dbReference type="PANTHER" id="PTHR30266:SF2">
    <property type="entry name" value="LARGE-CONDUCTANCE MECHANOSENSITIVE CHANNEL"/>
    <property type="match status" value="1"/>
</dbReference>
<comment type="subcellular location">
    <subcellularLocation>
        <location evidence="9">Cell membrane</location>
        <topology evidence="9">Multi-pass membrane protein</topology>
    </subcellularLocation>
    <subcellularLocation>
        <location evidence="1">Membrane</location>
        <topology evidence="1">Multi-pass membrane protein</topology>
    </subcellularLocation>
</comment>
<comment type="function">
    <text evidence="9">Channel that opens in response to stretch forces in the membrane lipid bilayer. May participate in the regulation of osmotic pressure changes within the cell.</text>
</comment>
<dbReference type="InterPro" id="IPR037673">
    <property type="entry name" value="MSC/AndL"/>
</dbReference>
<evidence type="ECO:0000256" key="7">
    <source>
        <dbReference type="ARBA" id="ARBA00023136"/>
    </source>
</evidence>
<comment type="similarity">
    <text evidence="9">Belongs to the MscL family.</text>
</comment>
<feature type="region of interest" description="Disordered" evidence="10">
    <location>
        <begin position="130"/>
        <end position="161"/>
    </location>
</feature>
<evidence type="ECO:0000256" key="6">
    <source>
        <dbReference type="ARBA" id="ARBA00023065"/>
    </source>
</evidence>
<dbReference type="RefSeq" id="WP_096166372.1">
    <property type="nucleotide sequence ID" value="NZ_BAAAIQ010000033.1"/>
</dbReference>
<comment type="caution">
    <text evidence="11">The sequence shown here is derived from an EMBL/GenBank/DDBJ whole genome shotgun (WGS) entry which is preliminary data.</text>
</comment>
<dbReference type="Pfam" id="PF01741">
    <property type="entry name" value="MscL"/>
    <property type="match status" value="1"/>
</dbReference>
<keyword evidence="4 9" id="KW-0812">Transmembrane</keyword>
<evidence type="ECO:0000256" key="10">
    <source>
        <dbReference type="SAM" id="MobiDB-lite"/>
    </source>
</evidence>
<protein>
    <recommendedName>
        <fullName evidence="9">Large-conductance mechanosensitive channel</fullName>
    </recommendedName>
</protein>